<evidence type="ECO:0000256" key="1">
    <source>
        <dbReference type="ARBA" id="ARBA00010443"/>
    </source>
</evidence>
<reference evidence="7 8" key="1">
    <citation type="submission" date="2024-09" db="EMBL/GenBank/DDBJ databases">
        <authorList>
            <person name="Salinas-Garcia M.A."/>
            <person name="Prieme A."/>
        </authorList>
    </citation>
    <scope>NUCLEOTIDE SEQUENCE [LARGE SCALE GENOMIC DNA]</scope>
    <source>
        <strain evidence="7 8">DSM 21081</strain>
    </source>
</reference>
<proteinExistence type="inferred from homology"/>
<dbReference type="EMBL" id="JBHDLJ010000007">
    <property type="protein sequence ID" value="MFB0834969.1"/>
    <property type="molecule type" value="Genomic_DNA"/>
</dbReference>
<evidence type="ECO:0000256" key="2">
    <source>
        <dbReference type="ARBA" id="ARBA00022679"/>
    </source>
</evidence>
<dbReference type="Gene3D" id="3.90.550.10">
    <property type="entry name" value="Spore Coat Polysaccharide Biosynthesis Protein SpsA, Chain A"/>
    <property type="match status" value="1"/>
</dbReference>
<dbReference type="InterPro" id="IPR011004">
    <property type="entry name" value="Trimer_LpxA-like_sf"/>
</dbReference>
<keyword evidence="3 7" id="KW-0548">Nucleotidyltransferase</keyword>
<evidence type="ECO:0000256" key="4">
    <source>
        <dbReference type="ARBA" id="ARBA00023056"/>
    </source>
</evidence>
<dbReference type="Pfam" id="PF00483">
    <property type="entry name" value="NTP_transferase"/>
    <property type="match status" value="1"/>
</dbReference>
<dbReference type="GO" id="GO:0016779">
    <property type="term" value="F:nucleotidyltransferase activity"/>
    <property type="evidence" value="ECO:0007669"/>
    <property type="project" value="UniProtKB-KW"/>
</dbReference>
<dbReference type="InterPro" id="IPR005835">
    <property type="entry name" value="NTP_transferase_dom"/>
</dbReference>
<dbReference type="InterPro" id="IPR029044">
    <property type="entry name" value="Nucleotide-diphossugar_trans"/>
</dbReference>
<keyword evidence="2" id="KW-0808">Transferase</keyword>
<evidence type="ECO:0000259" key="6">
    <source>
        <dbReference type="Pfam" id="PF24894"/>
    </source>
</evidence>
<dbReference type="PANTHER" id="PTHR43523:SF2">
    <property type="entry name" value="GLUCOSE-1-PHOSPHATE ADENYLYLTRANSFERASE"/>
    <property type="match status" value="1"/>
</dbReference>
<dbReference type="CDD" id="cd02508">
    <property type="entry name" value="ADP_Glucose_PP"/>
    <property type="match status" value="1"/>
</dbReference>
<dbReference type="Proteomes" id="UP001575652">
    <property type="component" value="Unassembled WGS sequence"/>
</dbReference>
<dbReference type="RefSeq" id="WP_373972143.1">
    <property type="nucleotide sequence ID" value="NZ_JBHDLJ010000007.1"/>
</dbReference>
<keyword evidence="4" id="KW-0320">Glycogen biosynthesis</keyword>
<name>A0ABV4UPB7_9MICC</name>
<evidence type="ECO:0000256" key="3">
    <source>
        <dbReference type="ARBA" id="ARBA00022695"/>
    </source>
</evidence>
<dbReference type="SUPFAM" id="SSF51161">
    <property type="entry name" value="Trimeric LpxA-like enzymes"/>
    <property type="match status" value="1"/>
</dbReference>
<comment type="caution">
    <text evidence="7">The sequence shown here is derived from an EMBL/GenBank/DDBJ whole genome shotgun (WGS) entry which is preliminary data.</text>
</comment>
<organism evidence="7 8">
    <name type="scientific">Arthrobacter halodurans</name>
    <dbReference type="NCBI Taxonomy" id="516699"/>
    <lineage>
        <taxon>Bacteria</taxon>
        <taxon>Bacillati</taxon>
        <taxon>Actinomycetota</taxon>
        <taxon>Actinomycetes</taxon>
        <taxon>Micrococcales</taxon>
        <taxon>Micrococcaceae</taxon>
        <taxon>Arthrobacter</taxon>
    </lineage>
</organism>
<evidence type="ECO:0000313" key="8">
    <source>
        <dbReference type="Proteomes" id="UP001575652"/>
    </source>
</evidence>
<feature type="domain" description="Glucose-1-phosphate adenylyltransferase/Bifunctional protein GlmU-like C-terminal hexapeptide" evidence="6">
    <location>
        <begin position="304"/>
        <end position="375"/>
    </location>
</feature>
<dbReference type="PANTHER" id="PTHR43523">
    <property type="entry name" value="GLUCOSE-1-PHOSPHATE ADENYLYLTRANSFERASE-RELATED"/>
    <property type="match status" value="1"/>
</dbReference>
<dbReference type="InterPro" id="IPR011831">
    <property type="entry name" value="ADP-Glc_PPase"/>
</dbReference>
<protein>
    <submittedName>
        <fullName evidence="7">Glucose-1-phosphate adenylyltransferase family protein</fullName>
    </submittedName>
</protein>
<sequence>MRPARHTTGRPDVLAVLLAGGRGSRLAPLTDGRSKPATPFGGVYRLIDFQLSNIAHSGIRDVWVVEQFRPFTLNQHLAGGRPWDLDGTRHGLRILPPAEGGARDGFAEGNAHALYQQAPLIRESGAGIVVVLSADHLCTFDLRDAIDTHRDSGAELTIVTTEVEEDPSRYSVVQTEAGRVTGFDYKPASPRGNLVATEIFVYSAGPLIEALERLAEREREGDGEADAAGAELGDYGESLVPSFVERGTAVEHRLEGYWRDVGTVDSFYRAHMELLEGRGVELARPGWPVLTNSPFLPPAHVRASATVAASLLSPGCDVGGRVEHSVLGPNVVVEAGAVVSRSVLLGDTTVPAGARLESVVADVGARFDAGARVGRTKPGPGNITVVEPS</sequence>
<dbReference type="SUPFAM" id="SSF53448">
    <property type="entry name" value="Nucleotide-diphospho-sugar transferases"/>
    <property type="match status" value="1"/>
</dbReference>
<dbReference type="Gene3D" id="2.160.10.10">
    <property type="entry name" value="Hexapeptide repeat proteins"/>
    <property type="match status" value="1"/>
</dbReference>
<comment type="similarity">
    <text evidence="1">Belongs to the bacterial/plant glucose-1-phosphate adenylyltransferase family.</text>
</comment>
<feature type="domain" description="Nucleotidyl transferase" evidence="5">
    <location>
        <begin position="15"/>
        <end position="276"/>
    </location>
</feature>
<keyword evidence="8" id="KW-1185">Reference proteome</keyword>
<dbReference type="Pfam" id="PF24894">
    <property type="entry name" value="Hexapep_GlmU"/>
    <property type="match status" value="1"/>
</dbReference>
<evidence type="ECO:0000259" key="5">
    <source>
        <dbReference type="Pfam" id="PF00483"/>
    </source>
</evidence>
<gene>
    <name evidence="7" type="ORF">ACETWP_10260</name>
</gene>
<accession>A0ABV4UPB7</accession>
<evidence type="ECO:0000313" key="7">
    <source>
        <dbReference type="EMBL" id="MFB0834969.1"/>
    </source>
</evidence>
<dbReference type="InterPro" id="IPR056818">
    <property type="entry name" value="GlmU/GlgC-like_hexapep"/>
</dbReference>